<dbReference type="InterPro" id="IPR036770">
    <property type="entry name" value="Ankyrin_rpt-contain_sf"/>
</dbReference>
<gene>
    <name evidence="1" type="ORF">ASPGLDRAFT_83891</name>
</gene>
<dbReference type="VEuPathDB" id="FungiDB:ASPGLDRAFT_83891"/>
<name>A0A1L9VE89_ASPGL</name>
<dbReference type="OrthoDB" id="426293at2759"/>
<dbReference type="RefSeq" id="XP_022398912.1">
    <property type="nucleotide sequence ID" value="XM_022550236.1"/>
</dbReference>
<accession>A0A1L9VE89</accession>
<dbReference type="SUPFAM" id="SSF48403">
    <property type="entry name" value="Ankyrin repeat"/>
    <property type="match status" value="1"/>
</dbReference>
<dbReference type="AlphaFoldDB" id="A0A1L9VE89"/>
<dbReference type="Proteomes" id="UP000184300">
    <property type="component" value="Unassembled WGS sequence"/>
</dbReference>
<protein>
    <submittedName>
        <fullName evidence="1">Uncharacterized protein</fullName>
    </submittedName>
</protein>
<evidence type="ECO:0000313" key="2">
    <source>
        <dbReference type="Proteomes" id="UP000184300"/>
    </source>
</evidence>
<organism evidence="1 2">
    <name type="scientific">Aspergillus glaucus CBS 516.65</name>
    <dbReference type="NCBI Taxonomy" id="1160497"/>
    <lineage>
        <taxon>Eukaryota</taxon>
        <taxon>Fungi</taxon>
        <taxon>Dikarya</taxon>
        <taxon>Ascomycota</taxon>
        <taxon>Pezizomycotina</taxon>
        <taxon>Eurotiomycetes</taxon>
        <taxon>Eurotiomycetidae</taxon>
        <taxon>Eurotiales</taxon>
        <taxon>Aspergillaceae</taxon>
        <taxon>Aspergillus</taxon>
        <taxon>Aspergillus subgen. Aspergillus</taxon>
    </lineage>
</organism>
<dbReference type="EMBL" id="KV878903">
    <property type="protein sequence ID" value="OJJ82214.1"/>
    <property type="molecule type" value="Genomic_DNA"/>
</dbReference>
<sequence length="170" mass="18802">MSSIITAVLNAAKANSLPEVKAALDSWMAHPRDPRWPMVDFQEALTAALEERNVEVAEELIRRGCCINTDAVIAAGDSFNEETGWSSRSYDVLLQNGWDPNEDLGEVGNALNIAIGADSAPVVKYLLEHGANPNDNYYLDEYRLSGPGLKSPKTRRLFSYFLTTVRRSNI</sequence>
<dbReference type="InterPro" id="IPR002110">
    <property type="entry name" value="Ankyrin_rpt"/>
</dbReference>
<dbReference type="SMART" id="SM00248">
    <property type="entry name" value="ANK"/>
    <property type="match status" value="2"/>
</dbReference>
<proteinExistence type="predicted"/>
<keyword evidence="2" id="KW-1185">Reference proteome</keyword>
<evidence type="ECO:0000313" key="1">
    <source>
        <dbReference type="EMBL" id="OJJ82214.1"/>
    </source>
</evidence>
<dbReference type="Pfam" id="PF00023">
    <property type="entry name" value="Ank"/>
    <property type="match status" value="1"/>
</dbReference>
<dbReference type="Gene3D" id="1.25.40.20">
    <property type="entry name" value="Ankyrin repeat-containing domain"/>
    <property type="match status" value="1"/>
</dbReference>
<dbReference type="GeneID" id="34466496"/>
<reference evidence="2" key="1">
    <citation type="journal article" date="2017" name="Genome Biol.">
        <title>Comparative genomics reveals high biological diversity and specific adaptations in the industrially and medically important fungal genus Aspergillus.</title>
        <authorList>
            <person name="de Vries R.P."/>
            <person name="Riley R."/>
            <person name="Wiebenga A."/>
            <person name="Aguilar-Osorio G."/>
            <person name="Amillis S."/>
            <person name="Uchima C.A."/>
            <person name="Anderluh G."/>
            <person name="Asadollahi M."/>
            <person name="Askin M."/>
            <person name="Barry K."/>
            <person name="Battaglia E."/>
            <person name="Bayram O."/>
            <person name="Benocci T."/>
            <person name="Braus-Stromeyer S.A."/>
            <person name="Caldana C."/>
            <person name="Canovas D."/>
            <person name="Cerqueira G.C."/>
            <person name="Chen F."/>
            <person name="Chen W."/>
            <person name="Choi C."/>
            <person name="Clum A."/>
            <person name="Dos Santos R.A."/>
            <person name="Damasio A.R."/>
            <person name="Diallinas G."/>
            <person name="Emri T."/>
            <person name="Fekete E."/>
            <person name="Flipphi M."/>
            <person name="Freyberg S."/>
            <person name="Gallo A."/>
            <person name="Gournas C."/>
            <person name="Habgood R."/>
            <person name="Hainaut M."/>
            <person name="Harispe M.L."/>
            <person name="Henrissat B."/>
            <person name="Hilden K.S."/>
            <person name="Hope R."/>
            <person name="Hossain A."/>
            <person name="Karabika E."/>
            <person name="Karaffa L."/>
            <person name="Karanyi Z."/>
            <person name="Krasevec N."/>
            <person name="Kuo A."/>
            <person name="Kusch H."/>
            <person name="LaButti K."/>
            <person name="Lagendijk E.L."/>
            <person name="Lapidus A."/>
            <person name="Levasseur A."/>
            <person name="Lindquist E."/>
            <person name="Lipzen A."/>
            <person name="Logrieco A.F."/>
            <person name="MacCabe A."/>
            <person name="Maekelae M.R."/>
            <person name="Malavazi I."/>
            <person name="Melin P."/>
            <person name="Meyer V."/>
            <person name="Mielnichuk N."/>
            <person name="Miskei M."/>
            <person name="Molnar A.P."/>
            <person name="Mule G."/>
            <person name="Ngan C.Y."/>
            <person name="Orejas M."/>
            <person name="Orosz E."/>
            <person name="Ouedraogo J.P."/>
            <person name="Overkamp K.M."/>
            <person name="Park H.-S."/>
            <person name="Perrone G."/>
            <person name="Piumi F."/>
            <person name="Punt P.J."/>
            <person name="Ram A.F."/>
            <person name="Ramon A."/>
            <person name="Rauscher S."/>
            <person name="Record E."/>
            <person name="Riano-Pachon D.M."/>
            <person name="Robert V."/>
            <person name="Roehrig J."/>
            <person name="Ruller R."/>
            <person name="Salamov A."/>
            <person name="Salih N.S."/>
            <person name="Samson R.A."/>
            <person name="Sandor E."/>
            <person name="Sanguinetti M."/>
            <person name="Schuetze T."/>
            <person name="Sepcic K."/>
            <person name="Shelest E."/>
            <person name="Sherlock G."/>
            <person name="Sophianopoulou V."/>
            <person name="Squina F.M."/>
            <person name="Sun H."/>
            <person name="Susca A."/>
            <person name="Todd R.B."/>
            <person name="Tsang A."/>
            <person name="Unkles S.E."/>
            <person name="van de Wiele N."/>
            <person name="van Rossen-Uffink D."/>
            <person name="Oliveira J.V."/>
            <person name="Vesth T.C."/>
            <person name="Visser J."/>
            <person name="Yu J.-H."/>
            <person name="Zhou M."/>
            <person name="Andersen M.R."/>
            <person name="Archer D.B."/>
            <person name="Baker S.E."/>
            <person name="Benoit I."/>
            <person name="Brakhage A.A."/>
            <person name="Braus G.H."/>
            <person name="Fischer R."/>
            <person name="Frisvad J.C."/>
            <person name="Goldman G.H."/>
            <person name="Houbraken J."/>
            <person name="Oakley B."/>
            <person name="Pocsi I."/>
            <person name="Scazzocchio C."/>
            <person name="Seiboth B."/>
            <person name="vanKuyk P.A."/>
            <person name="Wortman J."/>
            <person name="Dyer P.S."/>
            <person name="Grigoriev I.V."/>
        </authorList>
    </citation>
    <scope>NUCLEOTIDE SEQUENCE [LARGE SCALE GENOMIC DNA]</scope>
    <source>
        <strain evidence="2">CBS 516.65</strain>
    </source>
</reference>